<accession>A0A811V0L3</accession>
<organism evidence="1 2">
    <name type="scientific">Ceratitis capitata</name>
    <name type="common">Mediterranean fruit fly</name>
    <name type="synonym">Tephritis capitata</name>
    <dbReference type="NCBI Taxonomy" id="7213"/>
    <lineage>
        <taxon>Eukaryota</taxon>
        <taxon>Metazoa</taxon>
        <taxon>Ecdysozoa</taxon>
        <taxon>Arthropoda</taxon>
        <taxon>Hexapoda</taxon>
        <taxon>Insecta</taxon>
        <taxon>Pterygota</taxon>
        <taxon>Neoptera</taxon>
        <taxon>Endopterygota</taxon>
        <taxon>Diptera</taxon>
        <taxon>Brachycera</taxon>
        <taxon>Muscomorpha</taxon>
        <taxon>Tephritoidea</taxon>
        <taxon>Tephritidae</taxon>
        <taxon>Ceratitis</taxon>
        <taxon>Ceratitis</taxon>
    </lineage>
</organism>
<dbReference type="EMBL" id="CAJHJT010000034">
    <property type="protein sequence ID" value="CAD7003427.1"/>
    <property type="molecule type" value="Genomic_DNA"/>
</dbReference>
<dbReference type="Proteomes" id="UP000606786">
    <property type="component" value="Unassembled WGS sequence"/>
</dbReference>
<keyword evidence="2" id="KW-1185">Reference proteome</keyword>
<proteinExistence type="predicted"/>
<dbReference type="AlphaFoldDB" id="A0A811V0L3"/>
<name>A0A811V0L3_CERCA</name>
<sequence>MLAVQSSLNSEYAALTSSAALMSVIAPIKQTSGVFAVILMLLTEATPSDECWKREKMKGKSKSSLHRKFMNEKAFANIKLFMYSIQCEGWNSKINIHFKERVQSTRREQKFSKRLWLQLLAVLPLPALIPGVLAERNARVTCCAARNRRARQERGWRGCLRADNKF</sequence>
<evidence type="ECO:0000313" key="1">
    <source>
        <dbReference type="EMBL" id="CAD7003427.1"/>
    </source>
</evidence>
<gene>
    <name evidence="1" type="ORF">CCAP1982_LOCUS11883</name>
</gene>
<protein>
    <submittedName>
        <fullName evidence="1">(Mediterranean fruit fly) hypothetical protein</fullName>
    </submittedName>
</protein>
<evidence type="ECO:0000313" key="2">
    <source>
        <dbReference type="Proteomes" id="UP000606786"/>
    </source>
</evidence>
<comment type="caution">
    <text evidence="1">The sequence shown here is derived from an EMBL/GenBank/DDBJ whole genome shotgun (WGS) entry which is preliminary data.</text>
</comment>
<reference evidence="1" key="1">
    <citation type="submission" date="2020-11" db="EMBL/GenBank/DDBJ databases">
        <authorList>
            <person name="Whitehead M."/>
        </authorList>
    </citation>
    <scope>NUCLEOTIDE SEQUENCE</scope>
    <source>
        <strain evidence="1">EGII</strain>
    </source>
</reference>